<protein>
    <submittedName>
        <fullName evidence="1">Uncharacterized protein</fullName>
    </submittedName>
</protein>
<dbReference type="EMBL" id="CABEEZ010000134">
    <property type="protein sequence ID" value="VTR56588.1"/>
    <property type="molecule type" value="Genomic_DNA"/>
</dbReference>
<gene>
    <name evidence="1" type="ORF">NCTC12965_07175</name>
</gene>
<sequence length="91" mass="10390">MAHVIWTSLLEKKLLPELTPVSKQLDLMSRESEFLPDLSQPDLQKYNFVVFEQAINVANKELQRDLAEQSKCVVLVLDRSMSSSACSTEYD</sequence>
<reference evidence="1" key="1">
    <citation type="submission" date="2019-05" db="EMBL/GenBank/DDBJ databases">
        <authorList>
            <consortium name="Pathogen Informatics"/>
        </authorList>
    </citation>
    <scope>NUCLEOTIDE SEQUENCE [LARGE SCALE GENOMIC DNA]</scope>
    <source>
        <strain evidence="1">NCTC12965</strain>
    </source>
</reference>
<evidence type="ECO:0000313" key="1">
    <source>
        <dbReference type="EMBL" id="VTR56588.1"/>
    </source>
</evidence>
<accession>A0A4V6KXW1</accession>
<organism evidence="1">
    <name type="scientific">Serratia fonticola</name>
    <dbReference type="NCBI Taxonomy" id="47917"/>
    <lineage>
        <taxon>Bacteria</taxon>
        <taxon>Pseudomonadati</taxon>
        <taxon>Pseudomonadota</taxon>
        <taxon>Gammaproteobacteria</taxon>
        <taxon>Enterobacterales</taxon>
        <taxon>Yersiniaceae</taxon>
        <taxon>Serratia</taxon>
    </lineage>
</organism>
<proteinExistence type="predicted"/>
<dbReference type="AlphaFoldDB" id="A0A4V6KXW1"/>
<name>A0A4V6KXW1_SERFO</name>